<proteinExistence type="predicted"/>
<dbReference type="SMART" id="SM00388">
    <property type="entry name" value="HisKA"/>
    <property type="match status" value="1"/>
</dbReference>
<dbReference type="Pfam" id="PF02518">
    <property type="entry name" value="HATPase_c"/>
    <property type="match status" value="1"/>
</dbReference>
<dbReference type="InterPro" id="IPR036097">
    <property type="entry name" value="HisK_dim/P_sf"/>
</dbReference>
<evidence type="ECO:0000256" key="8">
    <source>
        <dbReference type="ARBA" id="ARBA00023012"/>
    </source>
</evidence>
<dbReference type="Gene3D" id="1.10.287.130">
    <property type="match status" value="1"/>
</dbReference>
<dbReference type="GO" id="GO:0005524">
    <property type="term" value="F:ATP binding"/>
    <property type="evidence" value="ECO:0007669"/>
    <property type="project" value="UniProtKB-KW"/>
</dbReference>
<keyword evidence="7" id="KW-0067">ATP-binding</keyword>
<dbReference type="InterPro" id="IPR004358">
    <property type="entry name" value="Sig_transdc_His_kin-like_C"/>
</dbReference>
<feature type="domain" description="Histidine kinase" evidence="9">
    <location>
        <begin position="282"/>
        <end position="499"/>
    </location>
</feature>
<dbReference type="EC" id="2.7.13.3" evidence="2"/>
<evidence type="ECO:0000256" key="6">
    <source>
        <dbReference type="ARBA" id="ARBA00022777"/>
    </source>
</evidence>
<evidence type="ECO:0000313" key="10">
    <source>
        <dbReference type="EMBL" id="MBC8360976.1"/>
    </source>
</evidence>
<dbReference type="InterPro" id="IPR005467">
    <property type="entry name" value="His_kinase_dom"/>
</dbReference>
<dbReference type="InterPro" id="IPR013656">
    <property type="entry name" value="PAS_4"/>
</dbReference>
<name>A0A8J6NVJ5_9BACT</name>
<dbReference type="SUPFAM" id="SSF51735">
    <property type="entry name" value="NAD(P)-binding Rossmann-fold domains"/>
    <property type="match status" value="1"/>
</dbReference>
<dbReference type="InterPro" id="IPR003661">
    <property type="entry name" value="HisK_dim/P_dom"/>
</dbReference>
<evidence type="ECO:0000256" key="4">
    <source>
        <dbReference type="ARBA" id="ARBA00022679"/>
    </source>
</evidence>
<keyword evidence="3" id="KW-0597">Phosphoprotein</keyword>
<dbReference type="InterPro" id="IPR003594">
    <property type="entry name" value="HATPase_dom"/>
</dbReference>
<evidence type="ECO:0000256" key="2">
    <source>
        <dbReference type="ARBA" id="ARBA00012438"/>
    </source>
</evidence>
<accession>A0A8J6NVJ5</accession>
<protein>
    <recommendedName>
        <fullName evidence="2">histidine kinase</fullName>
        <ecNumber evidence="2">2.7.13.3</ecNumber>
    </recommendedName>
</protein>
<reference evidence="10 11" key="1">
    <citation type="submission" date="2020-08" db="EMBL/GenBank/DDBJ databases">
        <title>Bridging the membrane lipid divide: bacteria of the FCB group superphylum have the potential to synthesize archaeal ether lipids.</title>
        <authorList>
            <person name="Villanueva L."/>
            <person name="Von Meijenfeldt F.A.B."/>
            <person name="Westbye A.B."/>
            <person name="Yadav S."/>
            <person name="Hopmans E.C."/>
            <person name="Dutilh B.E."/>
            <person name="Sinninghe Damste J.S."/>
        </authorList>
    </citation>
    <scope>NUCLEOTIDE SEQUENCE [LARGE SCALE GENOMIC DNA]</scope>
    <source>
        <strain evidence="10">NIOZ-UU30</strain>
    </source>
</reference>
<comment type="catalytic activity">
    <reaction evidence="1">
        <text>ATP + protein L-histidine = ADP + protein N-phospho-L-histidine.</text>
        <dbReference type="EC" id="2.7.13.3"/>
    </reaction>
</comment>
<evidence type="ECO:0000256" key="3">
    <source>
        <dbReference type="ARBA" id="ARBA00022553"/>
    </source>
</evidence>
<keyword evidence="5" id="KW-0547">Nucleotide-binding</keyword>
<dbReference type="PANTHER" id="PTHR43065">
    <property type="entry name" value="SENSOR HISTIDINE KINASE"/>
    <property type="match status" value="1"/>
</dbReference>
<dbReference type="EMBL" id="JACNJH010000116">
    <property type="protein sequence ID" value="MBC8360976.1"/>
    <property type="molecule type" value="Genomic_DNA"/>
</dbReference>
<dbReference type="Gene3D" id="3.30.565.10">
    <property type="entry name" value="Histidine kinase-like ATPase, C-terminal domain"/>
    <property type="match status" value="1"/>
</dbReference>
<comment type="caution">
    <text evidence="10">The sequence shown here is derived from an EMBL/GenBank/DDBJ whole genome shotgun (WGS) entry which is preliminary data.</text>
</comment>
<dbReference type="CDD" id="cd00130">
    <property type="entry name" value="PAS"/>
    <property type="match status" value="1"/>
</dbReference>
<dbReference type="PRINTS" id="PR00344">
    <property type="entry name" value="BCTRLSENSOR"/>
</dbReference>
<sequence length="499" mass="55780">MVLSINLAIVGGGRACKYFLELLKNEPFPYLNINIVGVCDINPAAEGLVMAREMGIYTTDSFQNLFKIDNLDSIIELTGRRDVLLEIIRLRPKRVGVLEHNIGRLCRNLFEINKRLKSVEQKLVLEKMSSDFLIQQSTAKIAVLNTDFTIAEANEAYIQAVGKPRGQVIGAFCYQVSHDLKVPCSSSLPGMNCPMVETLRSGISSHVIHEHRNSAGGPTYCNIVTYPLKDQDGEIFKVIEIWRDITEEFSTRWEKRVSELKSDLQKLVQEDRIISLGKLAASCAHEINNPIQGLLTFSHYMQEILAQGEPSLEDLKQFKSHLALMCRELERCGNIVSGLLSFARESPKEYKGIDLNGVLEAVIALTSHKMKLRKVDLITRLYPGLLMINGDDHELQQCFLNLIFNAIEAMPGGGKLRIISKLETDKKNIRVEIRDSGYGISKENLEHIFDPFFSTKGEGQGTGLGLSIVYGIVKNHKGSIKLNSTVGKESLFILTFPAL</sequence>
<dbReference type="Gene3D" id="3.30.450.20">
    <property type="entry name" value="PAS domain"/>
    <property type="match status" value="1"/>
</dbReference>
<keyword evidence="6" id="KW-0418">Kinase</keyword>
<evidence type="ECO:0000259" key="9">
    <source>
        <dbReference type="PROSITE" id="PS50109"/>
    </source>
</evidence>
<dbReference type="InterPro" id="IPR036890">
    <property type="entry name" value="HATPase_C_sf"/>
</dbReference>
<dbReference type="InterPro" id="IPR000014">
    <property type="entry name" value="PAS"/>
</dbReference>
<dbReference type="Proteomes" id="UP000603434">
    <property type="component" value="Unassembled WGS sequence"/>
</dbReference>
<dbReference type="SUPFAM" id="SSF55874">
    <property type="entry name" value="ATPase domain of HSP90 chaperone/DNA topoisomerase II/histidine kinase"/>
    <property type="match status" value="1"/>
</dbReference>
<gene>
    <name evidence="10" type="ORF">H8E23_06235</name>
</gene>
<dbReference type="InterPro" id="IPR035965">
    <property type="entry name" value="PAS-like_dom_sf"/>
</dbReference>
<dbReference type="SUPFAM" id="SSF55785">
    <property type="entry name" value="PYP-like sensor domain (PAS domain)"/>
    <property type="match status" value="1"/>
</dbReference>
<keyword evidence="8" id="KW-0902">Two-component regulatory system</keyword>
<dbReference type="Pfam" id="PF08448">
    <property type="entry name" value="PAS_4"/>
    <property type="match status" value="1"/>
</dbReference>
<dbReference type="AlphaFoldDB" id="A0A8J6NVJ5"/>
<evidence type="ECO:0000256" key="5">
    <source>
        <dbReference type="ARBA" id="ARBA00022741"/>
    </source>
</evidence>
<dbReference type="Pfam" id="PF00512">
    <property type="entry name" value="HisKA"/>
    <property type="match status" value="1"/>
</dbReference>
<dbReference type="PANTHER" id="PTHR43065:SF10">
    <property type="entry name" value="PEROXIDE STRESS-ACTIVATED HISTIDINE KINASE MAK3"/>
    <property type="match status" value="1"/>
</dbReference>
<organism evidence="10 11">
    <name type="scientific">Candidatus Desulfatibia profunda</name>
    <dbReference type="NCBI Taxonomy" id="2841695"/>
    <lineage>
        <taxon>Bacteria</taxon>
        <taxon>Pseudomonadati</taxon>
        <taxon>Thermodesulfobacteriota</taxon>
        <taxon>Desulfobacteria</taxon>
        <taxon>Desulfobacterales</taxon>
        <taxon>Desulfobacterales incertae sedis</taxon>
        <taxon>Candidatus Desulfatibia</taxon>
    </lineage>
</organism>
<dbReference type="GO" id="GO:0000155">
    <property type="term" value="F:phosphorelay sensor kinase activity"/>
    <property type="evidence" value="ECO:0007669"/>
    <property type="project" value="InterPro"/>
</dbReference>
<dbReference type="SUPFAM" id="SSF47384">
    <property type="entry name" value="Homodimeric domain of signal transducing histidine kinase"/>
    <property type="match status" value="1"/>
</dbReference>
<evidence type="ECO:0000313" key="11">
    <source>
        <dbReference type="Proteomes" id="UP000603434"/>
    </source>
</evidence>
<evidence type="ECO:0000256" key="7">
    <source>
        <dbReference type="ARBA" id="ARBA00022840"/>
    </source>
</evidence>
<dbReference type="CDD" id="cd00082">
    <property type="entry name" value="HisKA"/>
    <property type="match status" value="1"/>
</dbReference>
<dbReference type="PROSITE" id="PS50109">
    <property type="entry name" value="HIS_KIN"/>
    <property type="match status" value="1"/>
</dbReference>
<evidence type="ECO:0000256" key="1">
    <source>
        <dbReference type="ARBA" id="ARBA00000085"/>
    </source>
</evidence>
<dbReference type="InterPro" id="IPR036291">
    <property type="entry name" value="NAD(P)-bd_dom_sf"/>
</dbReference>
<keyword evidence="4" id="KW-0808">Transferase</keyword>
<dbReference type="SMART" id="SM00387">
    <property type="entry name" value="HATPase_c"/>
    <property type="match status" value="1"/>
</dbReference>